<reference evidence="1" key="1">
    <citation type="submission" date="2022-03" db="EMBL/GenBank/DDBJ databases">
        <title>Description of Abyssus ytuae gen. nov., sp. nov., a novel member of the family Flavobacteriaceae isolated from the sediment of Mariana Trench.</title>
        <authorList>
            <person name="Zhang J."/>
            <person name="Xu X."/>
        </authorList>
    </citation>
    <scope>NUCLEOTIDE SEQUENCE</scope>
    <source>
        <strain evidence="1">MT3330</strain>
    </source>
</reference>
<accession>A0A9E6ZVD5</accession>
<proteinExistence type="predicted"/>
<dbReference type="AlphaFoldDB" id="A0A9E6ZVD5"/>
<evidence type="ECO:0000313" key="1">
    <source>
        <dbReference type="EMBL" id="UOB17491.1"/>
    </source>
</evidence>
<organism evidence="1 2">
    <name type="scientific">Abyssalbus ytuae</name>
    <dbReference type="NCBI Taxonomy" id="2926907"/>
    <lineage>
        <taxon>Bacteria</taxon>
        <taxon>Pseudomonadati</taxon>
        <taxon>Bacteroidota</taxon>
        <taxon>Flavobacteriia</taxon>
        <taxon>Flavobacteriales</taxon>
        <taxon>Flavobacteriaceae</taxon>
        <taxon>Abyssalbus</taxon>
    </lineage>
</organism>
<name>A0A9E6ZVD5_9FLAO</name>
<dbReference type="KEGG" id="fbm:MQE35_17360"/>
<sequence length="99" mass="11505">MKKEDLIVSLIQCNMQHCQLVLNLENIGLEDRVGVFDINLMEIVAWLMCAKKTEIDDEWMETYLNFMNEAANYKVTRNGTSLKSLAEKCYEELKEVLPT</sequence>
<dbReference type="Proteomes" id="UP000831290">
    <property type="component" value="Chromosome"/>
</dbReference>
<evidence type="ECO:0000313" key="2">
    <source>
        <dbReference type="Proteomes" id="UP000831290"/>
    </source>
</evidence>
<keyword evidence="2" id="KW-1185">Reference proteome</keyword>
<protein>
    <submittedName>
        <fullName evidence="1">Uncharacterized protein</fullName>
    </submittedName>
</protein>
<dbReference type="EMBL" id="CP094358">
    <property type="protein sequence ID" value="UOB17491.1"/>
    <property type="molecule type" value="Genomic_DNA"/>
</dbReference>
<gene>
    <name evidence="1" type="ORF">MQE35_17360</name>
</gene>
<dbReference type="RefSeq" id="WP_255842980.1">
    <property type="nucleotide sequence ID" value="NZ_CP094358.1"/>
</dbReference>